<comment type="caution">
    <text evidence="3">The sequence shown here is derived from an EMBL/GenBank/DDBJ whole genome shotgun (WGS) entry which is preliminary data.</text>
</comment>
<keyword evidence="4" id="KW-1185">Reference proteome</keyword>
<dbReference type="EMBL" id="JBEWYP010000001">
    <property type="protein sequence ID" value="MET7028225.1"/>
    <property type="molecule type" value="Genomic_DNA"/>
</dbReference>
<evidence type="ECO:0000313" key="4">
    <source>
        <dbReference type="Proteomes" id="UP001549773"/>
    </source>
</evidence>
<accession>A0ABV2TSI4</accession>
<keyword evidence="1" id="KW-1133">Transmembrane helix</keyword>
<feature type="transmembrane region" description="Helical" evidence="1">
    <location>
        <begin position="86"/>
        <end position="105"/>
    </location>
</feature>
<organism evidence="3 4">
    <name type="scientific">Sediminicola luteus</name>
    <dbReference type="NCBI Taxonomy" id="319238"/>
    <lineage>
        <taxon>Bacteria</taxon>
        <taxon>Pseudomonadati</taxon>
        <taxon>Bacteroidota</taxon>
        <taxon>Flavobacteriia</taxon>
        <taxon>Flavobacteriales</taxon>
        <taxon>Flavobacteriaceae</taxon>
        <taxon>Sediminicola</taxon>
    </lineage>
</organism>
<keyword evidence="2" id="KW-0732">Signal</keyword>
<reference evidence="3 4" key="1">
    <citation type="submission" date="2024-07" db="EMBL/GenBank/DDBJ databases">
        <title>The genome sequence of type strain Sediminicola luteus GDMCC 1.2596T.</title>
        <authorList>
            <person name="Liu Y."/>
        </authorList>
    </citation>
    <scope>NUCLEOTIDE SEQUENCE [LARGE SCALE GENOMIC DNA]</scope>
    <source>
        <strain evidence="3 4">GDMCC 1.2596</strain>
    </source>
</reference>
<feature type="chain" id="PRO_5046121825" description="Seryl-tRNA synthetase" evidence="2">
    <location>
        <begin position="25"/>
        <end position="106"/>
    </location>
</feature>
<gene>
    <name evidence="3" type="ORF">ABXZ32_02405</name>
</gene>
<dbReference type="RefSeq" id="WP_354617087.1">
    <property type="nucleotide sequence ID" value="NZ_JBEWYP010000001.1"/>
</dbReference>
<name>A0ABV2TSI4_9FLAO</name>
<feature type="signal peptide" evidence="2">
    <location>
        <begin position="1"/>
        <end position="24"/>
    </location>
</feature>
<proteinExistence type="predicted"/>
<keyword evidence="1" id="KW-0812">Transmembrane</keyword>
<keyword evidence="1" id="KW-0472">Membrane</keyword>
<evidence type="ECO:0000256" key="1">
    <source>
        <dbReference type="SAM" id="Phobius"/>
    </source>
</evidence>
<dbReference type="Proteomes" id="UP001549773">
    <property type="component" value="Unassembled WGS sequence"/>
</dbReference>
<evidence type="ECO:0008006" key="5">
    <source>
        <dbReference type="Google" id="ProtNLM"/>
    </source>
</evidence>
<evidence type="ECO:0000313" key="3">
    <source>
        <dbReference type="EMBL" id="MET7028225.1"/>
    </source>
</evidence>
<protein>
    <recommendedName>
        <fullName evidence="5">Seryl-tRNA synthetase</fullName>
    </recommendedName>
</protein>
<sequence length="106" mass="11643">MKKYSIYLMMAFTMLSLIPSNAMAANEPATELMSNSTPDNAALAKTLLARLDEIKAMDKSNLSRLEKKALRVEVRETKAELKSMNGGVYLSVGAIIVIILLLILLL</sequence>
<evidence type="ECO:0000256" key="2">
    <source>
        <dbReference type="SAM" id="SignalP"/>
    </source>
</evidence>